<organism evidence="3 4">
    <name type="scientific">Acropora cervicornis</name>
    <name type="common">Staghorn coral</name>
    <dbReference type="NCBI Taxonomy" id="6130"/>
    <lineage>
        <taxon>Eukaryota</taxon>
        <taxon>Metazoa</taxon>
        <taxon>Cnidaria</taxon>
        <taxon>Anthozoa</taxon>
        <taxon>Hexacorallia</taxon>
        <taxon>Scleractinia</taxon>
        <taxon>Astrocoeniina</taxon>
        <taxon>Acroporidae</taxon>
        <taxon>Acropora</taxon>
    </lineage>
</organism>
<feature type="compositionally biased region" description="Basic and acidic residues" evidence="2">
    <location>
        <begin position="154"/>
        <end position="165"/>
    </location>
</feature>
<reference evidence="3" key="2">
    <citation type="journal article" date="2023" name="Science">
        <title>Genomic signatures of disease resistance in endangered staghorn corals.</title>
        <authorList>
            <person name="Vollmer S.V."/>
            <person name="Selwyn J.D."/>
            <person name="Despard B.A."/>
            <person name="Roesel C.L."/>
        </authorList>
    </citation>
    <scope>NUCLEOTIDE SEQUENCE</scope>
    <source>
        <strain evidence="3">K2</strain>
    </source>
</reference>
<sequence>MGLSKNLERASQECIEFNERFKLFEDLHEEIKELLSGEKQAQGHQVYINLHGDIVPSREVVLKWMANAGQQIRDEERERSSTKAKALEAKAKEVELKTRIAQLDHVETAKRKVERTRLMAECAIAAAVSKVYEDAIKEDAEQYLESDDPDNDDANMKPRPPKERPLQVSFNARTRQSVGVSNPHTPELYHSLPPPLQSQAYTDLNSTTRLVDEHKDSAATRNTLRNVQAVLEHGFNGQSVMIVRVLKSSVTDGLKIRPGDNAVLQALSDKIEKCYWAMTELQSCELDCTTNLRHIYDRLPGHLQGKWRKPAISYRERSGGREPDLRERSKFITAQSQIENDPVYGRKGESQTEFSVGRSTNKGAPEERAGPTIPTLMETD</sequence>
<keyword evidence="4" id="KW-1185">Reference proteome</keyword>
<evidence type="ECO:0000256" key="2">
    <source>
        <dbReference type="SAM" id="MobiDB-lite"/>
    </source>
</evidence>
<dbReference type="AlphaFoldDB" id="A0AAD9QB56"/>
<evidence type="ECO:0000256" key="1">
    <source>
        <dbReference type="SAM" id="Coils"/>
    </source>
</evidence>
<dbReference type="PANTHER" id="PTHR47331">
    <property type="entry name" value="PHD-TYPE DOMAIN-CONTAINING PROTEIN"/>
    <property type="match status" value="1"/>
</dbReference>
<reference evidence="3" key="1">
    <citation type="journal article" date="2023" name="G3 (Bethesda)">
        <title>Whole genome assembly and annotation of the endangered Caribbean coral Acropora cervicornis.</title>
        <authorList>
            <person name="Selwyn J.D."/>
            <person name="Vollmer S.V."/>
        </authorList>
    </citation>
    <scope>NUCLEOTIDE SEQUENCE</scope>
    <source>
        <strain evidence="3">K2</strain>
    </source>
</reference>
<protein>
    <submittedName>
        <fullName evidence="3">Uncharacterized protein</fullName>
    </submittedName>
</protein>
<dbReference type="Proteomes" id="UP001249851">
    <property type="component" value="Unassembled WGS sequence"/>
</dbReference>
<proteinExistence type="predicted"/>
<gene>
    <name evidence="3" type="ORF">P5673_019637</name>
</gene>
<accession>A0AAD9QB56</accession>
<feature type="compositionally biased region" description="Acidic residues" evidence="2">
    <location>
        <begin position="142"/>
        <end position="153"/>
    </location>
</feature>
<name>A0AAD9QB56_ACRCE</name>
<keyword evidence="1" id="KW-0175">Coiled coil</keyword>
<feature type="compositionally biased region" description="Polar residues" evidence="2">
    <location>
        <begin position="351"/>
        <end position="362"/>
    </location>
</feature>
<dbReference type="EMBL" id="JARQWQ010000046">
    <property type="protein sequence ID" value="KAK2558068.1"/>
    <property type="molecule type" value="Genomic_DNA"/>
</dbReference>
<feature type="coiled-coil region" evidence="1">
    <location>
        <begin position="65"/>
        <end position="97"/>
    </location>
</feature>
<evidence type="ECO:0000313" key="3">
    <source>
        <dbReference type="EMBL" id="KAK2558068.1"/>
    </source>
</evidence>
<feature type="region of interest" description="Disordered" evidence="2">
    <location>
        <begin position="336"/>
        <end position="380"/>
    </location>
</feature>
<evidence type="ECO:0000313" key="4">
    <source>
        <dbReference type="Proteomes" id="UP001249851"/>
    </source>
</evidence>
<comment type="caution">
    <text evidence="3">The sequence shown here is derived from an EMBL/GenBank/DDBJ whole genome shotgun (WGS) entry which is preliminary data.</text>
</comment>
<feature type="region of interest" description="Disordered" evidence="2">
    <location>
        <begin position="142"/>
        <end position="171"/>
    </location>
</feature>